<gene>
    <name evidence="2" type="ORF">LY60_00402</name>
</gene>
<dbReference type="RefSeq" id="WP_145079252.1">
    <property type="nucleotide sequence ID" value="NZ_VLKH01000001.1"/>
</dbReference>
<evidence type="ECO:0000313" key="2">
    <source>
        <dbReference type="EMBL" id="TWH83790.1"/>
    </source>
</evidence>
<keyword evidence="1" id="KW-1133">Transmembrane helix</keyword>
<reference evidence="2 3" key="1">
    <citation type="submission" date="2019-07" db="EMBL/GenBank/DDBJ databases">
        <title>Genomic Encyclopedia of Type Strains, Phase I: the one thousand microbial genomes (KMG-I) project.</title>
        <authorList>
            <person name="Kyrpides N."/>
        </authorList>
    </citation>
    <scope>NUCLEOTIDE SEQUENCE [LARGE SCALE GENOMIC DNA]</scope>
    <source>
        <strain evidence="2 3">DSM 13558</strain>
    </source>
</reference>
<organism evidence="2 3">
    <name type="scientific">Sedimentibacter saalensis</name>
    <dbReference type="NCBI Taxonomy" id="130788"/>
    <lineage>
        <taxon>Bacteria</taxon>
        <taxon>Bacillati</taxon>
        <taxon>Bacillota</taxon>
        <taxon>Tissierellia</taxon>
        <taxon>Sedimentibacter</taxon>
    </lineage>
</organism>
<dbReference type="AlphaFoldDB" id="A0A562JKV0"/>
<proteinExistence type="predicted"/>
<protein>
    <submittedName>
        <fullName evidence="2">Uncharacterized protein</fullName>
    </submittedName>
</protein>
<feature type="transmembrane region" description="Helical" evidence="1">
    <location>
        <begin position="6"/>
        <end position="24"/>
    </location>
</feature>
<dbReference type="OrthoDB" id="2083636at2"/>
<evidence type="ECO:0000313" key="3">
    <source>
        <dbReference type="Proteomes" id="UP000315343"/>
    </source>
</evidence>
<comment type="caution">
    <text evidence="2">The sequence shown here is derived from an EMBL/GenBank/DDBJ whole genome shotgun (WGS) entry which is preliminary data.</text>
</comment>
<keyword evidence="1" id="KW-0472">Membrane</keyword>
<accession>A0A562JKV0</accession>
<dbReference type="EMBL" id="VLKH01000001">
    <property type="protein sequence ID" value="TWH83790.1"/>
    <property type="molecule type" value="Genomic_DNA"/>
</dbReference>
<keyword evidence="1" id="KW-0812">Transmembrane</keyword>
<dbReference type="Proteomes" id="UP000315343">
    <property type="component" value="Unassembled WGS sequence"/>
</dbReference>
<evidence type="ECO:0000256" key="1">
    <source>
        <dbReference type="SAM" id="Phobius"/>
    </source>
</evidence>
<sequence length="328" mass="38378">MPQEIGWAGIIITILIIVAVIYLFKYIIKQIKYKPYDIKTVPLTGDKSFMDKGMKAIVGLLIFSIVLNFFIYTKLQKTENEVKNLRNNMSASYENLNNSISQIDRYVSSRLDEFVNDNSWVINEEFIIDYEKTTNKEVHLDFQWSFNEIEESAKVYLVYSDEIDKYEKKEAIKQDSGMYKTSLILFPDKEYKYKIMSEGSVIKATEEKEIPEDYYKPGRIEISGMSYEESNGYLQNFAIGVTQQGNLISGLYKPEKLQLVINYKNNEKEISEFQLESESLFTNIWSANIDSFKDKTESIVLEIKYENGHIESNEIWPEDKFSEKLKQK</sequence>
<feature type="transmembrane region" description="Helical" evidence="1">
    <location>
        <begin position="56"/>
        <end position="75"/>
    </location>
</feature>
<name>A0A562JKV0_9FIRM</name>
<keyword evidence="3" id="KW-1185">Reference proteome</keyword>